<sequence>MATEEKFTPYAGVDETVDAAASAAVVKAFQPPGRLFLMGIMAGIFIGIGFWLAVTVSSAFWTTKVTGFDAATHKLVTEPFNVAWPLNPSAMMKFLLGAVFPVGLIAVCIGGAELWTGCANVIPLGYMQKKLKLKALIYNWVTAYGGNWVGSVFLAFLATYGSTLLLASPFRDELISVVWAKVNLSPWEAFWRGVGCNFLVNLAIWLWLRSKKGDFMGQAFLIWFPIFTFVTIGFEHSIANMFLIPAAIFASPLALKQYIITYYDFFFNNLLPVTYGNLVGGFVFIALVYWYVGMVKGSKYGEATPTDALKYAAEILLLAGIVHHVLEVAVPGAIAVAVEKALGLSAGINLTNAGMALIPAVITGIYYALLPFIVYKALKPLK</sequence>
<feature type="transmembrane region" description="Helical" evidence="6">
    <location>
        <begin position="35"/>
        <end position="54"/>
    </location>
</feature>
<evidence type="ECO:0000313" key="7">
    <source>
        <dbReference type="EMBL" id="ABL77601.1"/>
    </source>
</evidence>
<evidence type="ECO:0000256" key="6">
    <source>
        <dbReference type="SAM" id="Phobius"/>
    </source>
</evidence>
<dbReference type="PANTHER" id="PTHR30520:SF6">
    <property type="entry name" value="FORMATE_NITRATE FAMILY TRANSPORTER (EUROFUNG)"/>
    <property type="match status" value="1"/>
</dbReference>
<dbReference type="OrthoDB" id="117182at2157"/>
<evidence type="ECO:0000256" key="5">
    <source>
        <dbReference type="ARBA" id="ARBA00049660"/>
    </source>
</evidence>
<keyword evidence="3 6" id="KW-1133">Transmembrane helix</keyword>
<accession>A1RWM1</accession>
<feature type="transmembrane region" description="Helical" evidence="6">
    <location>
        <begin position="136"/>
        <end position="160"/>
    </location>
</feature>
<name>A1RWM1_THEPD</name>
<feature type="transmembrane region" description="Helical" evidence="6">
    <location>
        <begin position="220"/>
        <end position="250"/>
    </location>
</feature>
<dbReference type="GO" id="GO:0015707">
    <property type="term" value="P:nitrite transport"/>
    <property type="evidence" value="ECO:0007669"/>
    <property type="project" value="TreeGrafter"/>
</dbReference>
<evidence type="ECO:0000256" key="1">
    <source>
        <dbReference type="ARBA" id="ARBA00004141"/>
    </source>
</evidence>
<dbReference type="AlphaFoldDB" id="A1RWM1"/>
<dbReference type="GO" id="GO:0005886">
    <property type="term" value="C:plasma membrane"/>
    <property type="evidence" value="ECO:0007669"/>
    <property type="project" value="TreeGrafter"/>
</dbReference>
<feature type="transmembrane region" description="Helical" evidence="6">
    <location>
        <begin position="94"/>
        <end position="115"/>
    </location>
</feature>
<feature type="transmembrane region" description="Helical" evidence="6">
    <location>
        <begin position="356"/>
        <end position="378"/>
    </location>
</feature>
<keyword evidence="2 6" id="KW-0812">Transmembrane</keyword>
<evidence type="ECO:0000313" key="8">
    <source>
        <dbReference type="Proteomes" id="UP000000641"/>
    </source>
</evidence>
<dbReference type="Gene3D" id="1.20.1080.10">
    <property type="entry name" value="Glycerol uptake facilitator protein"/>
    <property type="match status" value="1"/>
</dbReference>
<gene>
    <name evidence="7" type="ordered locus">Tpen_0191</name>
</gene>
<dbReference type="Pfam" id="PF01226">
    <property type="entry name" value="Form_Nir_trans"/>
    <property type="match status" value="1"/>
</dbReference>
<dbReference type="STRING" id="368408.Tpen_0191"/>
<evidence type="ECO:0000256" key="3">
    <source>
        <dbReference type="ARBA" id="ARBA00022989"/>
    </source>
</evidence>
<dbReference type="eggNOG" id="arCOG03454">
    <property type="taxonomic scope" value="Archaea"/>
</dbReference>
<dbReference type="GO" id="GO:0015513">
    <property type="term" value="F:high-affinity secondary active nitrite transmembrane transporter activity"/>
    <property type="evidence" value="ECO:0007669"/>
    <property type="project" value="TreeGrafter"/>
</dbReference>
<feature type="transmembrane region" description="Helical" evidence="6">
    <location>
        <begin position="313"/>
        <end position="336"/>
    </location>
</feature>
<dbReference type="GeneID" id="4600624"/>
<comment type="subcellular location">
    <subcellularLocation>
        <location evidence="1">Membrane</location>
        <topology evidence="1">Multi-pass membrane protein</topology>
    </subcellularLocation>
</comment>
<comment type="similarity">
    <text evidence="5">Belongs to the FNT transporter (TC 1.A.16) family.</text>
</comment>
<organism evidence="7 8">
    <name type="scientific">Thermofilum pendens (strain DSM 2475 / Hrk 5)</name>
    <dbReference type="NCBI Taxonomy" id="368408"/>
    <lineage>
        <taxon>Archaea</taxon>
        <taxon>Thermoproteota</taxon>
        <taxon>Thermoprotei</taxon>
        <taxon>Thermofilales</taxon>
        <taxon>Thermofilaceae</taxon>
        <taxon>Thermofilum</taxon>
    </lineage>
</organism>
<dbReference type="InterPro" id="IPR000292">
    <property type="entry name" value="For/NO2_transpt"/>
</dbReference>
<dbReference type="HOGENOM" id="CLU_036896_1_1_2"/>
<proteinExistence type="inferred from homology"/>
<reference evidence="8" key="1">
    <citation type="journal article" date="2008" name="J. Bacteriol.">
        <title>Genome sequence of Thermofilum pendens reveals an exceptional loss of biosynthetic pathways without genome reduction.</title>
        <authorList>
            <person name="Anderson I."/>
            <person name="Rodriguez J."/>
            <person name="Susanti D."/>
            <person name="Porat I."/>
            <person name="Reich C."/>
            <person name="Ulrich L.E."/>
            <person name="Elkins J.G."/>
            <person name="Mavromatis K."/>
            <person name="Lykidis A."/>
            <person name="Kim E."/>
            <person name="Thompson L.S."/>
            <person name="Nolan M."/>
            <person name="Land M."/>
            <person name="Copeland A."/>
            <person name="Lapidus A."/>
            <person name="Lucas S."/>
            <person name="Detter C."/>
            <person name="Zhulin I.B."/>
            <person name="Olsen G.J."/>
            <person name="Whitman W."/>
            <person name="Mukhopadhyay B."/>
            <person name="Bristow J."/>
            <person name="Kyrpides N."/>
        </authorList>
    </citation>
    <scope>NUCLEOTIDE SEQUENCE [LARGE SCALE GENOMIC DNA]</scope>
    <source>
        <strain evidence="8">DSM 2475 / Hrk 5</strain>
    </source>
</reference>
<evidence type="ECO:0000256" key="4">
    <source>
        <dbReference type="ARBA" id="ARBA00023136"/>
    </source>
</evidence>
<protein>
    <submittedName>
        <fullName evidence="7">Formate/nitrite transporter</fullName>
    </submittedName>
</protein>
<dbReference type="PANTHER" id="PTHR30520">
    <property type="entry name" value="FORMATE TRANSPORTER-RELATED"/>
    <property type="match status" value="1"/>
</dbReference>
<dbReference type="TCDB" id="1.A.16.2.5">
    <property type="family name" value="the formate-nitrite transporter (fnt) family"/>
</dbReference>
<dbReference type="RefSeq" id="WP_011751866.1">
    <property type="nucleotide sequence ID" value="NC_008698.1"/>
</dbReference>
<keyword evidence="4 6" id="KW-0472">Membrane</keyword>
<feature type="transmembrane region" description="Helical" evidence="6">
    <location>
        <begin position="270"/>
        <end position="292"/>
    </location>
</feature>
<dbReference type="Proteomes" id="UP000000641">
    <property type="component" value="Chromosome"/>
</dbReference>
<feature type="transmembrane region" description="Helical" evidence="6">
    <location>
        <begin position="189"/>
        <end position="208"/>
    </location>
</feature>
<keyword evidence="8" id="KW-1185">Reference proteome</keyword>
<dbReference type="KEGG" id="tpe:Tpen_0191"/>
<evidence type="ECO:0000256" key="2">
    <source>
        <dbReference type="ARBA" id="ARBA00022692"/>
    </source>
</evidence>
<dbReference type="InterPro" id="IPR023271">
    <property type="entry name" value="Aquaporin-like"/>
</dbReference>
<dbReference type="EnsemblBacteria" id="ABL77601">
    <property type="protein sequence ID" value="ABL77601"/>
    <property type="gene ID" value="Tpen_0191"/>
</dbReference>
<dbReference type="EMBL" id="CP000505">
    <property type="protein sequence ID" value="ABL77601.1"/>
    <property type="molecule type" value="Genomic_DNA"/>
</dbReference>